<evidence type="ECO:0008006" key="5">
    <source>
        <dbReference type="Google" id="ProtNLM"/>
    </source>
</evidence>
<gene>
    <name evidence="3" type="ORF">DKT75_20775</name>
</gene>
<dbReference type="AlphaFoldDB" id="A0A317C352"/>
<keyword evidence="4" id="KW-1185">Reference proteome</keyword>
<protein>
    <recommendedName>
        <fullName evidence="5">TIR domain-containing protein</fullName>
    </recommendedName>
</protein>
<reference evidence="3 4" key="1">
    <citation type="submission" date="2018-05" db="EMBL/GenBank/DDBJ databases">
        <title>Leucothrix arctica sp. nov., isolated from Arctic seawater.</title>
        <authorList>
            <person name="Choi A."/>
            <person name="Baek K."/>
        </authorList>
    </citation>
    <scope>NUCLEOTIDE SEQUENCE [LARGE SCALE GENOMIC DNA]</scope>
    <source>
        <strain evidence="3 4">IMCC9719</strain>
    </source>
</reference>
<feature type="domain" description="AbiJ N-terminal" evidence="2">
    <location>
        <begin position="1"/>
        <end position="92"/>
    </location>
</feature>
<accession>A0A317C352</accession>
<dbReference type="GO" id="GO:0007165">
    <property type="term" value="P:signal transduction"/>
    <property type="evidence" value="ECO:0007669"/>
    <property type="project" value="InterPro"/>
</dbReference>
<organism evidence="3 4">
    <name type="scientific">Leucothrix arctica</name>
    <dbReference type="NCBI Taxonomy" id="1481894"/>
    <lineage>
        <taxon>Bacteria</taxon>
        <taxon>Pseudomonadati</taxon>
        <taxon>Pseudomonadota</taxon>
        <taxon>Gammaproteobacteria</taxon>
        <taxon>Thiotrichales</taxon>
        <taxon>Thiotrichaceae</taxon>
        <taxon>Leucothrix</taxon>
    </lineage>
</organism>
<evidence type="ECO:0000259" key="2">
    <source>
        <dbReference type="Pfam" id="PF18865"/>
    </source>
</evidence>
<feature type="domain" description="TIR" evidence="1">
    <location>
        <begin position="118"/>
        <end position="218"/>
    </location>
</feature>
<dbReference type="EMBL" id="QGKL01000043">
    <property type="protein sequence ID" value="PWQ93126.1"/>
    <property type="molecule type" value="Genomic_DNA"/>
</dbReference>
<proteinExistence type="predicted"/>
<evidence type="ECO:0000313" key="3">
    <source>
        <dbReference type="EMBL" id="PWQ93126.1"/>
    </source>
</evidence>
<evidence type="ECO:0000313" key="4">
    <source>
        <dbReference type="Proteomes" id="UP000245506"/>
    </source>
</evidence>
<evidence type="ECO:0000259" key="1">
    <source>
        <dbReference type="Pfam" id="PF13676"/>
    </source>
</evidence>
<dbReference type="Proteomes" id="UP000245506">
    <property type="component" value="Unassembled WGS sequence"/>
</dbReference>
<comment type="caution">
    <text evidence="3">The sequence shown here is derived from an EMBL/GenBank/DDBJ whole genome shotgun (WGS) entry which is preliminary data.</text>
</comment>
<dbReference type="RefSeq" id="WP_109826676.1">
    <property type="nucleotide sequence ID" value="NZ_QGKL01000043.1"/>
</dbReference>
<dbReference type="Pfam" id="PF18865">
    <property type="entry name" value="AbiJ_NTD5"/>
    <property type="match status" value="1"/>
</dbReference>
<dbReference type="InterPro" id="IPR035897">
    <property type="entry name" value="Toll_tir_struct_dom_sf"/>
</dbReference>
<dbReference type="SUPFAM" id="SSF52200">
    <property type="entry name" value="Toll/Interleukin receptor TIR domain"/>
    <property type="match status" value="1"/>
</dbReference>
<dbReference type="InterPro" id="IPR000157">
    <property type="entry name" value="TIR_dom"/>
</dbReference>
<dbReference type="OrthoDB" id="344630at2"/>
<dbReference type="InterPro" id="IPR040508">
    <property type="entry name" value="AbiJ_NTD5"/>
</dbReference>
<dbReference type="Gene3D" id="3.40.50.10140">
    <property type="entry name" value="Toll/interleukin-1 receptor homology (TIR) domain"/>
    <property type="match status" value="1"/>
</dbReference>
<sequence length="324" mass="36801">MNSSERKRVSVISKYAIASFTEGDWLTLGQITGKVKEVTGHGRLFRSLSFGDDDYSFCVAEVLDSIFSSDTNLINEVVDHFDIDLWYQQKDPTKYQRVFVEAKITSADFWVDGQLRLFVSHLSLNRERMSALKSFLAHWGICAFIAHEDIEASREWRDEVEAGLETMEILVAVVEPGFKESDWCAQEVGYALGRKIDIIPLKAGLDPFGFFGKYQGIPIKGKTPDIVANEIAKLLLKKPKHREKLLKSIGKAFSTLESPKKIHLITLLDEWSAVTDDQLKDIVERASLSKHEQTKLRNIIARIGAYKPPEQPVNFNDYDDDIPF</sequence>
<name>A0A317C352_9GAMM</name>
<dbReference type="Pfam" id="PF13676">
    <property type="entry name" value="TIR_2"/>
    <property type="match status" value="1"/>
</dbReference>